<sequence length="97" mass="10791">MNIRFHVLVAVLTIFLGFTLKVTPTEWLILLLTMFVMISLELVNTAIERTVDLVTDDFKPLAKQAKDVAAGAVLIFSIGSIIIGVIIFLPKAIRFFN</sequence>
<evidence type="ECO:0000256" key="4">
    <source>
        <dbReference type="ARBA" id="ARBA00022516"/>
    </source>
</evidence>
<keyword evidence="9" id="KW-0067">ATP-binding</keyword>
<gene>
    <name evidence="16" type="ORF">JOC86_001256</name>
</gene>
<keyword evidence="6 15" id="KW-0812">Transmembrane</keyword>
<evidence type="ECO:0000313" key="17">
    <source>
        <dbReference type="Proteomes" id="UP001646157"/>
    </source>
</evidence>
<evidence type="ECO:0000256" key="15">
    <source>
        <dbReference type="SAM" id="Phobius"/>
    </source>
</evidence>
<proteinExistence type="inferred from homology"/>
<evidence type="ECO:0000256" key="1">
    <source>
        <dbReference type="ARBA" id="ARBA00004651"/>
    </source>
</evidence>
<dbReference type="Pfam" id="PF01219">
    <property type="entry name" value="DAGK_prokar"/>
    <property type="match status" value="1"/>
</dbReference>
<dbReference type="InterPro" id="IPR000829">
    <property type="entry name" value="DAGK"/>
</dbReference>
<dbReference type="CDD" id="cd14265">
    <property type="entry name" value="UDPK_IM_like"/>
    <property type="match status" value="1"/>
</dbReference>
<dbReference type="PANTHER" id="PTHR34299">
    <property type="entry name" value="DIACYLGLYCEROL KINASE"/>
    <property type="match status" value="1"/>
</dbReference>
<keyword evidence="11" id="KW-0443">Lipid metabolism</keyword>
<keyword evidence="5 16" id="KW-0808">Transferase</keyword>
<evidence type="ECO:0000256" key="13">
    <source>
        <dbReference type="ARBA" id="ARBA00023209"/>
    </source>
</evidence>
<keyword evidence="12 15" id="KW-0472">Membrane</keyword>
<evidence type="ECO:0000256" key="6">
    <source>
        <dbReference type="ARBA" id="ARBA00022692"/>
    </source>
</evidence>
<evidence type="ECO:0000313" key="16">
    <source>
        <dbReference type="EMBL" id="MBM7584719.1"/>
    </source>
</evidence>
<dbReference type="InterPro" id="IPR036945">
    <property type="entry name" value="DAGK_sf"/>
</dbReference>
<comment type="caution">
    <text evidence="16">The sequence shown here is derived from an EMBL/GenBank/DDBJ whole genome shotgun (WGS) entry which is preliminary data.</text>
</comment>
<keyword evidence="17" id="KW-1185">Reference proteome</keyword>
<evidence type="ECO:0000256" key="8">
    <source>
        <dbReference type="ARBA" id="ARBA00022777"/>
    </source>
</evidence>
<dbReference type="EC" id="2.7.1.66" evidence="16"/>
<comment type="subcellular location">
    <subcellularLocation>
        <location evidence="1">Cell membrane</location>
        <topology evidence="1">Multi-pass membrane protein</topology>
    </subcellularLocation>
</comment>
<evidence type="ECO:0000256" key="10">
    <source>
        <dbReference type="ARBA" id="ARBA00022989"/>
    </source>
</evidence>
<evidence type="ECO:0000256" key="9">
    <source>
        <dbReference type="ARBA" id="ARBA00022840"/>
    </source>
</evidence>
<keyword evidence="14" id="KW-1208">Phospholipid metabolism</keyword>
<feature type="transmembrane region" description="Helical" evidence="15">
    <location>
        <begin position="68"/>
        <end position="89"/>
    </location>
</feature>
<keyword evidence="3" id="KW-1003">Cell membrane</keyword>
<dbReference type="InterPro" id="IPR033717">
    <property type="entry name" value="UDPK"/>
</dbReference>
<reference evidence="16 17" key="1">
    <citation type="submission" date="2021-01" db="EMBL/GenBank/DDBJ databases">
        <title>Genomic Encyclopedia of Type Strains, Phase IV (KMG-IV): sequencing the most valuable type-strain genomes for metagenomic binning, comparative biology and taxonomic classification.</title>
        <authorList>
            <person name="Goeker M."/>
        </authorList>
    </citation>
    <scope>NUCLEOTIDE SEQUENCE [LARGE SCALE GENOMIC DNA]</scope>
    <source>
        <strain evidence="16 17">DSM 24834</strain>
    </source>
</reference>
<dbReference type="PROSITE" id="PS01069">
    <property type="entry name" value="DAGK_PROKAR"/>
    <property type="match status" value="1"/>
</dbReference>
<accession>A0ABS2NAD0</accession>
<protein>
    <submittedName>
        <fullName evidence="16">Undecaprenol kinase</fullName>
        <ecNumber evidence="16">2.7.1.66</ecNumber>
    </submittedName>
</protein>
<evidence type="ECO:0000256" key="14">
    <source>
        <dbReference type="ARBA" id="ARBA00023264"/>
    </source>
</evidence>
<evidence type="ECO:0000256" key="2">
    <source>
        <dbReference type="ARBA" id="ARBA00005967"/>
    </source>
</evidence>
<dbReference type="GO" id="GO:0036433">
    <property type="term" value="F:di-trans, poly-cis-undecaprenol kinase activity"/>
    <property type="evidence" value="ECO:0007669"/>
    <property type="project" value="UniProtKB-EC"/>
</dbReference>
<keyword evidence="4" id="KW-0444">Lipid biosynthesis</keyword>
<evidence type="ECO:0000256" key="12">
    <source>
        <dbReference type="ARBA" id="ARBA00023136"/>
    </source>
</evidence>
<evidence type="ECO:0000256" key="11">
    <source>
        <dbReference type="ARBA" id="ARBA00023098"/>
    </source>
</evidence>
<organism evidence="16 17">
    <name type="scientific">Rossellomorea pakistanensis</name>
    <dbReference type="NCBI Taxonomy" id="992288"/>
    <lineage>
        <taxon>Bacteria</taxon>
        <taxon>Bacillati</taxon>
        <taxon>Bacillota</taxon>
        <taxon>Bacilli</taxon>
        <taxon>Bacillales</taxon>
        <taxon>Bacillaceae</taxon>
        <taxon>Rossellomorea</taxon>
    </lineage>
</organism>
<dbReference type="Proteomes" id="UP001646157">
    <property type="component" value="Unassembled WGS sequence"/>
</dbReference>
<comment type="similarity">
    <text evidence="2">Belongs to the bacterial diacylglycerol kinase family.</text>
</comment>
<evidence type="ECO:0000256" key="5">
    <source>
        <dbReference type="ARBA" id="ARBA00022679"/>
    </source>
</evidence>
<evidence type="ECO:0000256" key="3">
    <source>
        <dbReference type="ARBA" id="ARBA00022475"/>
    </source>
</evidence>
<dbReference type="Gene3D" id="1.10.287.3610">
    <property type="match status" value="1"/>
</dbReference>
<dbReference type="PANTHER" id="PTHR34299:SF1">
    <property type="entry name" value="DIACYLGLYCEROL KINASE"/>
    <property type="match status" value="1"/>
</dbReference>
<evidence type="ECO:0000256" key="7">
    <source>
        <dbReference type="ARBA" id="ARBA00022741"/>
    </source>
</evidence>
<dbReference type="EMBL" id="JAFBDZ010000001">
    <property type="protein sequence ID" value="MBM7584719.1"/>
    <property type="molecule type" value="Genomic_DNA"/>
</dbReference>
<keyword evidence="13" id="KW-0594">Phospholipid biosynthesis</keyword>
<keyword evidence="10 15" id="KW-1133">Transmembrane helix</keyword>
<name>A0ABS2NAD0_9BACI</name>
<keyword evidence="7" id="KW-0547">Nucleotide-binding</keyword>
<keyword evidence="8 16" id="KW-0418">Kinase</keyword>